<dbReference type="STRING" id="933852.A0A0C3B2Y4"/>
<protein>
    <recommendedName>
        <fullName evidence="1">Ubiquitin-like domain-containing protein</fullName>
    </recommendedName>
</protein>
<evidence type="ECO:0000313" key="2">
    <source>
        <dbReference type="EMBL" id="KIM31185.1"/>
    </source>
</evidence>
<dbReference type="InterPro" id="IPR000626">
    <property type="entry name" value="Ubiquitin-like_dom"/>
</dbReference>
<accession>A0A0C3B2Y4</accession>
<dbReference type="AlphaFoldDB" id="A0A0C3B2Y4"/>
<evidence type="ECO:0000313" key="3">
    <source>
        <dbReference type="Proteomes" id="UP000054097"/>
    </source>
</evidence>
<evidence type="ECO:0000259" key="1">
    <source>
        <dbReference type="PROSITE" id="PS50053"/>
    </source>
</evidence>
<dbReference type="InterPro" id="IPR029071">
    <property type="entry name" value="Ubiquitin-like_domsf"/>
</dbReference>
<reference evidence="2 3" key="1">
    <citation type="submission" date="2014-04" db="EMBL/GenBank/DDBJ databases">
        <authorList>
            <consortium name="DOE Joint Genome Institute"/>
            <person name="Kuo A."/>
            <person name="Zuccaro A."/>
            <person name="Kohler A."/>
            <person name="Nagy L.G."/>
            <person name="Floudas D."/>
            <person name="Copeland A."/>
            <person name="Barry K.W."/>
            <person name="Cichocki N."/>
            <person name="Veneault-Fourrey C."/>
            <person name="LaButti K."/>
            <person name="Lindquist E.A."/>
            <person name="Lipzen A."/>
            <person name="Lundell T."/>
            <person name="Morin E."/>
            <person name="Murat C."/>
            <person name="Sun H."/>
            <person name="Tunlid A."/>
            <person name="Henrissat B."/>
            <person name="Grigoriev I.V."/>
            <person name="Hibbett D.S."/>
            <person name="Martin F."/>
            <person name="Nordberg H.P."/>
            <person name="Cantor M.N."/>
            <person name="Hua S.X."/>
        </authorList>
    </citation>
    <scope>NUCLEOTIDE SEQUENCE [LARGE SCALE GENOMIC DNA]</scope>
    <source>
        <strain evidence="2 3">MAFF 305830</strain>
    </source>
</reference>
<dbReference type="EMBL" id="KN824282">
    <property type="protein sequence ID" value="KIM31185.1"/>
    <property type="molecule type" value="Genomic_DNA"/>
</dbReference>
<feature type="domain" description="Ubiquitin-like" evidence="1">
    <location>
        <begin position="11"/>
        <end position="86"/>
    </location>
</feature>
<dbReference type="HOGENOM" id="CLU_148322_4_4_1"/>
<gene>
    <name evidence="2" type="ORF">M408DRAFT_255283</name>
</gene>
<dbReference type="Gene3D" id="3.10.20.90">
    <property type="entry name" value="Phosphatidylinositol 3-kinase Catalytic Subunit, Chain A, domain 1"/>
    <property type="match status" value="1"/>
</dbReference>
<dbReference type="Pfam" id="PF11976">
    <property type="entry name" value="Rad60-SLD"/>
    <property type="match status" value="1"/>
</dbReference>
<name>A0A0C3B2Y4_SERVB</name>
<dbReference type="SUPFAM" id="SSF54236">
    <property type="entry name" value="Ubiquitin-like"/>
    <property type="match status" value="1"/>
</dbReference>
<dbReference type="OrthoDB" id="442921at2759"/>
<dbReference type="InterPro" id="IPR022617">
    <property type="entry name" value="Rad60/SUMO-like_dom"/>
</dbReference>
<dbReference type="Proteomes" id="UP000054097">
    <property type="component" value="Unassembled WGS sequence"/>
</dbReference>
<organism evidence="2 3">
    <name type="scientific">Serendipita vermifera MAFF 305830</name>
    <dbReference type="NCBI Taxonomy" id="933852"/>
    <lineage>
        <taxon>Eukaryota</taxon>
        <taxon>Fungi</taxon>
        <taxon>Dikarya</taxon>
        <taxon>Basidiomycota</taxon>
        <taxon>Agaricomycotina</taxon>
        <taxon>Agaricomycetes</taxon>
        <taxon>Sebacinales</taxon>
        <taxon>Serendipitaceae</taxon>
        <taxon>Serendipita</taxon>
    </lineage>
</organism>
<dbReference type="CDD" id="cd01763">
    <property type="entry name" value="Ubl_SUMO_like"/>
    <property type="match status" value="1"/>
</dbReference>
<reference evidence="3" key="2">
    <citation type="submission" date="2015-01" db="EMBL/GenBank/DDBJ databases">
        <title>Evolutionary Origins and Diversification of the Mycorrhizal Mutualists.</title>
        <authorList>
            <consortium name="DOE Joint Genome Institute"/>
            <consortium name="Mycorrhizal Genomics Consortium"/>
            <person name="Kohler A."/>
            <person name="Kuo A."/>
            <person name="Nagy L.G."/>
            <person name="Floudas D."/>
            <person name="Copeland A."/>
            <person name="Barry K.W."/>
            <person name="Cichocki N."/>
            <person name="Veneault-Fourrey C."/>
            <person name="LaButti K."/>
            <person name="Lindquist E.A."/>
            <person name="Lipzen A."/>
            <person name="Lundell T."/>
            <person name="Morin E."/>
            <person name="Murat C."/>
            <person name="Riley R."/>
            <person name="Ohm R."/>
            <person name="Sun H."/>
            <person name="Tunlid A."/>
            <person name="Henrissat B."/>
            <person name="Grigoriev I.V."/>
            <person name="Hibbett D.S."/>
            <person name="Martin F."/>
        </authorList>
    </citation>
    <scope>NUCLEOTIDE SEQUENCE [LARGE SCALE GENOMIC DNA]</scope>
    <source>
        <strain evidence="3">MAFF 305830</strain>
    </source>
</reference>
<dbReference type="PANTHER" id="PTHR10562">
    <property type="entry name" value="SMALL UBIQUITIN-RELATED MODIFIER"/>
    <property type="match status" value="1"/>
</dbReference>
<sequence>MTPVKPKGAKILLTIMSPEGQEIKVNQKMTNTFEKLFKTAADRFGLDLRQIRFLHEGTRLRPEETPEITGLADEDVIDIQVQQTGGAY</sequence>
<dbReference type="PROSITE" id="PS50053">
    <property type="entry name" value="UBIQUITIN_2"/>
    <property type="match status" value="1"/>
</dbReference>
<proteinExistence type="predicted"/>
<keyword evidence="3" id="KW-1185">Reference proteome</keyword>